<organism evidence="1 2">
    <name type="scientific">Rubellimicrobium mesophilum DSM 19309</name>
    <dbReference type="NCBI Taxonomy" id="442562"/>
    <lineage>
        <taxon>Bacteria</taxon>
        <taxon>Pseudomonadati</taxon>
        <taxon>Pseudomonadota</taxon>
        <taxon>Alphaproteobacteria</taxon>
        <taxon>Rhodobacterales</taxon>
        <taxon>Roseobacteraceae</taxon>
        <taxon>Rubellimicrobium</taxon>
    </lineage>
</organism>
<dbReference type="PANTHER" id="PTHR42905">
    <property type="entry name" value="PHOSPHOENOLPYRUVATE CARBOXYLASE"/>
    <property type="match status" value="1"/>
</dbReference>
<dbReference type="STRING" id="442562.Rumeso_03949"/>
<proteinExistence type="predicted"/>
<name>A0A017HKH8_9RHOB</name>
<dbReference type="PANTHER" id="PTHR42905:SF16">
    <property type="entry name" value="CARBOXYPHOSPHONOENOLPYRUVATE PHOSPHONOMUTASE-LIKE PROTEIN (AFU_ORTHOLOGUE AFUA_5G07230)"/>
    <property type="match status" value="1"/>
</dbReference>
<dbReference type="AlphaFoldDB" id="A0A017HKH8"/>
<dbReference type="Gene3D" id="3.20.20.60">
    <property type="entry name" value="Phosphoenolpyruvate-binding domains"/>
    <property type="match status" value="1"/>
</dbReference>
<dbReference type="RefSeq" id="WP_037282443.1">
    <property type="nucleotide sequence ID" value="NZ_KK088604.1"/>
</dbReference>
<dbReference type="SUPFAM" id="SSF51621">
    <property type="entry name" value="Phosphoenolpyruvate/pyruvate domain"/>
    <property type="match status" value="1"/>
</dbReference>
<dbReference type="CDD" id="cd00377">
    <property type="entry name" value="ICL_PEPM"/>
    <property type="match status" value="1"/>
</dbReference>
<evidence type="ECO:0000313" key="1">
    <source>
        <dbReference type="EMBL" id="EYD74653.1"/>
    </source>
</evidence>
<dbReference type="InterPro" id="IPR015813">
    <property type="entry name" value="Pyrv/PenolPyrv_kinase-like_dom"/>
</dbReference>
<dbReference type="InterPro" id="IPR040442">
    <property type="entry name" value="Pyrv_kinase-like_dom_sf"/>
</dbReference>
<keyword evidence="2" id="KW-1185">Reference proteome</keyword>
<evidence type="ECO:0008006" key="3">
    <source>
        <dbReference type="Google" id="ProtNLM"/>
    </source>
</evidence>
<evidence type="ECO:0000313" key="2">
    <source>
        <dbReference type="Proteomes" id="UP000019666"/>
    </source>
</evidence>
<dbReference type="GO" id="GO:0003824">
    <property type="term" value="F:catalytic activity"/>
    <property type="evidence" value="ECO:0007669"/>
    <property type="project" value="InterPro"/>
</dbReference>
<dbReference type="Pfam" id="PF13714">
    <property type="entry name" value="PEP_mutase"/>
    <property type="match status" value="1"/>
</dbReference>
<comment type="caution">
    <text evidence="1">The sequence shown here is derived from an EMBL/GenBank/DDBJ whole genome shotgun (WGS) entry which is preliminary data.</text>
</comment>
<dbReference type="HOGENOM" id="CLU_027389_2_1_5"/>
<sequence length="277" mass="28676">MHDPGPAFRALHRPGDPFILANAWDKGSARLLAALGAEAIGTTSAGFAFTRGLPDGARITRDEALAHAQDLVAATPLPVSADLENGYAADPEGLAETVRLAEEAGLAGLSIEDTDLPGEGAYAFDLAVERVRAAASAARARRRDMVLVARADGVMTGAYDLTEGLRRLRAFEAAGADCLYLPLPASLDEVALICRSVSRPVNALAAGPFARHARAEFAAAGVARISLGSALARATHRVIVDAARAMFGEGSFEPLARMMPEGGGVAIDALLPQGARS</sequence>
<dbReference type="InterPro" id="IPR039556">
    <property type="entry name" value="ICL/PEPM"/>
</dbReference>
<accession>A0A017HKH8</accession>
<dbReference type="Proteomes" id="UP000019666">
    <property type="component" value="Unassembled WGS sequence"/>
</dbReference>
<protein>
    <recommendedName>
        <fullName evidence="3">Carboxyvinyl-carboxyphosphonate phosphorylmutase</fullName>
    </recommendedName>
</protein>
<gene>
    <name evidence="1" type="ORF">Rumeso_03949</name>
</gene>
<reference evidence="1 2" key="1">
    <citation type="submission" date="2013-02" db="EMBL/GenBank/DDBJ databases">
        <authorList>
            <person name="Fiebig A."/>
            <person name="Goeker M."/>
            <person name="Klenk H.-P.P."/>
        </authorList>
    </citation>
    <scope>NUCLEOTIDE SEQUENCE [LARGE SCALE GENOMIC DNA]</scope>
    <source>
        <strain evidence="1 2">DSM 19309</strain>
    </source>
</reference>
<dbReference type="PATRIC" id="fig|442562.3.peg.3896"/>
<dbReference type="OrthoDB" id="9785398at2"/>
<dbReference type="EMBL" id="AOSK01000111">
    <property type="protein sequence ID" value="EYD74653.1"/>
    <property type="molecule type" value="Genomic_DNA"/>
</dbReference>